<evidence type="ECO:0000313" key="2">
    <source>
        <dbReference type="EMBL" id="TMJ06120.1"/>
    </source>
</evidence>
<organism evidence="2 5">
    <name type="scientific">Candidatus Segetimicrobium genomatis</name>
    <dbReference type="NCBI Taxonomy" id="2569760"/>
    <lineage>
        <taxon>Bacteria</taxon>
        <taxon>Bacillati</taxon>
        <taxon>Candidatus Sysuimicrobiota</taxon>
        <taxon>Candidatus Sysuimicrobiia</taxon>
        <taxon>Candidatus Sysuimicrobiales</taxon>
        <taxon>Candidatus Segetimicrobiaceae</taxon>
        <taxon>Candidatus Segetimicrobium</taxon>
    </lineage>
</organism>
<dbReference type="EMBL" id="VBAI01000006">
    <property type="protein sequence ID" value="TMJ13495.1"/>
    <property type="molecule type" value="Genomic_DNA"/>
</dbReference>
<dbReference type="EMBL" id="VBAJ01000235">
    <property type="protein sequence ID" value="TMJ06120.1"/>
    <property type="molecule type" value="Genomic_DNA"/>
</dbReference>
<dbReference type="Pfam" id="PF13439">
    <property type="entry name" value="Glyco_transf_4"/>
    <property type="match status" value="1"/>
</dbReference>
<dbReference type="PANTHER" id="PTHR12526">
    <property type="entry name" value="GLYCOSYLTRANSFERASE"/>
    <property type="match status" value="1"/>
</dbReference>
<dbReference type="SUPFAM" id="SSF53756">
    <property type="entry name" value="UDP-Glycosyltransferase/glycogen phosphorylase"/>
    <property type="match status" value="1"/>
</dbReference>
<proteinExistence type="predicted"/>
<evidence type="ECO:0000313" key="3">
    <source>
        <dbReference type="EMBL" id="TMJ13495.1"/>
    </source>
</evidence>
<keyword evidence="2" id="KW-0808">Transferase</keyword>
<sequence>MSERCSSGGGRSPVRILWVNVSGLWPPNAGGRLRSFHILAELSRRHQVTVVTTRGVGDDPDALAAALSRCEQVMSVPHAAPKPGEARFVAALLRSWLSVRPVHFWRWRVPALRRKVEAMLASGGVDLCVADFLNATPNIPTAGPTPIVFFAHNVEHVIWKRMGRVDPRLWWRTALALEWRKMRRWEAHACAQASLTLAVSPRDRDMLAALAPGARVFAIPTGVDPAHFAPNGVVESPAHLVFTGSMDWYPNEDAILYFLDEILPAIRREIPAVSFTVAGRNPTPRLRSAAAASGVRVTGTVDDIRPHIAEAAVYVVPLRIGGGTRLKLFEALAMGKAVVSTKIGAEGLPLTAGRHFVAADDPAAFASATVSLLRDPGRRKALGDAGRRLVTERYSWSQVAREFEARCEELVTRHAR</sequence>
<dbReference type="Pfam" id="PF13692">
    <property type="entry name" value="Glyco_trans_1_4"/>
    <property type="match status" value="1"/>
</dbReference>
<evidence type="ECO:0000259" key="1">
    <source>
        <dbReference type="Pfam" id="PF13439"/>
    </source>
</evidence>
<gene>
    <name evidence="3" type="ORF">E6G98_00130</name>
    <name evidence="2" type="ORF">E6G99_09100</name>
</gene>
<feature type="domain" description="Glycosyltransferase subfamily 4-like N-terminal" evidence="1">
    <location>
        <begin position="37"/>
        <end position="226"/>
    </location>
</feature>
<protein>
    <submittedName>
        <fullName evidence="2">Glycosyltransferase</fullName>
    </submittedName>
</protein>
<dbReference type="GO" id="GO:0016757">
    <property type="term" value="F:glycosyltransferase activity"/>
    <property type="evidence" value="ECO:0007669"/>
    <property type="project" value="TreeGrafter"/>
</dbReference>
<evidence type="ECO:0000313" key="4">
    <source>
        <dbReference type="Proteomes" id="UP000315217"/>
    </source>
</evidence>
<comment type="caution">
    <text evidence="2">The sequence shown here is derived from an EMBL/GenBank/DDBJ whole genome shotgun (WGS) entry which is preliminary data.</text>
</comment>
<dbReference type="Proteomes" id="UP000315217">
    <property type="component" value="Unassembled WGS sequence"/>
</dbReference>
<name>A0A537LDP8_9BACT</name>
<evidence type="ECO:0000313" key="5">
    <source>
        <dbReference type="Proteomes" id="UP000318661"/>
    </source>
</evidence>
<reference evidence="4 5" key="1">
    <citation type="journal article" date="2019" name="Nat. Microbiol.">
        <title>Mediterranean grassland soil C-N compound turnover is dependent on rainfall and depth, and is mediated by genomically divergent microorganisms.</title>
        <authorList>
            <person name="Diamond S."/>
            <person name="Andeer P.F."/>
            <person name="Li Z."/>
            <person name="Crits-Christoph A."/>
            <person name="Burstein D."/>
            <person name="Anantharaman K."/>
            <person name="Lane K.R."/>
            <person name="Thomas B.C."/>
            <person name="Pan C."/>
            <person name="Northen T.R."/>
            <person name="Banfield J.F."/>
        </authorList>
    </citation>
    <scope>NUCLEOTIDE SEQUENCE [LARGE SCALE GENOMIC DNA]</scope>
    <source>
        <strain evidence="3">NP_1</strain>
        <strain evidence="2">NP_2</strain>
    </source>
</reference>
<dbReference type="CDD" id="cd03801">
    <property type="entry name" value="GT4_PimA-like"/>
    <property type="match status" value="1"/>
</dbReference>
<dbReference type="InterPro" id="IPR028098">
    <property type="entry name" value="Glyco_trans_4-like_N"/>
</dbReference>
<accession>A0A537LDP8</accession>
<dbReference type="Gene3D" id="3.40.50.2000">
    <property type="entry name" value="Glycogen Phosphorylase B"/>
    <property type="match status" value="2"/>
</dbReference>
<dbReference type="Proteomes" id="UP000318661">
    <property type="component" value="Unassembled WGS sequence"/>
</dbReference>
<dbReference type="PANTHER" id="PTHR12526:SF600">
    <property type="entry name" value="GLYCOSYL TRANSFERASE GROUP 1"/>
    <property type="match status" value="1"/>
</dbReference>
<dbReference type="AlphaFoldDB" id="A0A537LDP8"/>